<keyword evidence="4 6" id="KW-0472">Membrane</keyword>
<dbReference type="PANTHER" id="PTHR15549">
    <property type="entry name" value="PAIRED IMMUNOGLOBULIN-LIKE TYPE 2 RECEPTOR"/>
    <property type="match status" value="1"/>
</dbReference>
<feature type="region of interest" description="Disordered" evidence="5">
    <location>
        <begin position="47"/>
        <end position="87"/>
    </location>
</feature>
<proteinExistence type="predicted"/>
<evidence type="ECO:0000256" key="5">
    <source>
        <dbReference type="SAM" id="MobiDB-lite"/>
    </source>
</evidence>
<evidence type="ECO:0000256" key="1">
    <source>
        <dbReference type="ARBA" id="ARBA00004167"/>
    </source>
</evidence>
<name>A0ABR2ZU50_9AGAR</name>
<protein>
    <submittedName>
        <fullName evidence="7">Uncharacterized protein</fullName>
    </submittedName>
</protein>
<comment type="subcellular location">
    <subcellularLocation>
        <location evidence="1">Membrane</location>
        <topology evidence="1">Single-pass membrane protein</topology>
    </subcellularLocation>
</comment>
<evidence type="ECO:0000256" key="3">
    <source>
        <dbReference type="ARBA" id="ARBA00022989"/>
    </source>
</evidence>
<accession>A0ABR2ZU50</accession>
<keyword evidence="2 6" id="KW-0812">Transmembrane</keyword>
<dbReference type="InterPro" id="IPR051694">
    <property type="entry name" value="Immunoregulatory_rcpt-like"/>
</dbReference>
<feature type="region of interest" description="Disordered" evidence="5">
    <location>
        <begin position="289"/>
        <end position="324"/>
    </location>
</feature>
<evidence type="ECO:0000313" key="8">
    <source>
        <dbReference type="Proteomes" id="UP001437256"/>
    </source>
</evidence>
<evidence type="ECO:0000256" key="2">
    <source>
        <dbReference type="ARBA" id="ARBA00022692"/>
    </source>
</evidence>
<sequence length="657" mass="70252">MTSKSDFHLPSPRALHLKHIARTSFALGHGSQVALFNNAFEAHEAQSNSPISSSPVSSTVTSGTVSATPATAPTDSPTPSINSSLTMTSTSLTSNSLGTSFSVFSSQSDIPTSASASSSPTSSSLIASTVPVVISTAAVSPSASSLPISVAVVVNNPSNTPETSAVATSATSVTQSPVFYIGIILGVVIIIACVSTVVAWWLRVRNRDSRKTRELHTRVPWARSDTVSSGFFGSNTADGHITSSPDLEKAEIEDAMSLRRGESEKLKLHLDLMGDRDVGMPKRTQSFIENANSPVKRRSLPILTVPSPPPSHPDNSVISPNGPLPESVAYPLPAAGKRRSLPVPPSPSYHSFSASASSLRSYLPPPSHLSTQYLHPDHRMRPQSLNQQQLPAESGTPREVVVEPRFIRVLEAGKRSGSLRSVEQHTSASASVIEMPTNESLEEAHPQETWTDSLRNRMKSVFGYPNDTSHGSLSDERYTNLPFPTQARARRASLHRAGWVQHIDASSDYTNSRNEHTVPTEHPLCNPFDDSHAPAPIGLGIMIPSEVSSGPPSSISQVYVPRHASHPYFQPNSAVSSGHAPSEYASSLQSYGSAAPLIIRKKISSISSRPLSRASSRYSVVSRTGSVMTVLTEKEEAAGRALRARWARGAARRPGMI</sequence>
<dbReference type="EMBL" id="JBBXMP010000056">
    <property type="protein sequence ID" value="KAL0064840.1"/>
    <property type="molecule type" value="Genomic_DNA"/>
</dbReference>
<evidence type="ECO:0000256" key="4">
    <source>
        <dbReference type="ARBA" id="ARBA00023136"/>
    </source>
</evidence>
<keyword evidence="8" id="KW-1185">Reference proteome</keyword>
<keyword evidence="3 6" id="KW-1133">Transmembrane helix</keyword>
<reference evidence="7 8" key="1">
    <citation type="submission" date="2024-05" db="EMBL/GenBank/DDBJ databases">
        <title>A draft genome resource for the thread blight pathogen Marasmius tenuissimus strain MS-2.</title>
        <authorList>
            <person name="Yulfo-Soto G.E."/>
            <person name="Baruah I.K."/>
            <person name="Amoako-Attah I."/>
            <person name="Bukari Y."/>
            <person name="Meinhardt L.W."/>
            <person name="Bailey B.A."/>
            <person name="Cohen S.P."/>
        </authorList>
    </citation>
    <scope>NUCLEOTIDE SEQUENCE [LARGE SCALE GENOMIC DNA]</scope>
    <source>
        <strain evidence="7 8">MS-2</strain>
    </source>
</reference>
<feature type="transmembrane region" description="Helical" evidence="6">
    <location>
        <begin position="178"/>
        <end position="202"/>
    </location>
</feature>
<organism evidence="7 8">
    <name type="scientific">Marasmius tenuissimus</name>
    <dbReference type="NCBI Taxonomy" id="585030"/>
    <lineage>
        <taxon>Eukaryota</taxon>
        <taxon>Fungi</taxon>
        <taxon>Dikarya</taxon>
        <taxon>Basidiomycota</taxon>
        <taxon>Agaricomycotina</taxon>
        <taxon>Agaricomycetes</taxon>
        <taxon>Agaricomycetidae</taxon>
        <taxon>Agaricales</taxon>
        <taxon>Marasmiineae</taxon>
        <taxon>Marasmiaceae</taxon>
        <taxon>Marasmius</taxon>
    </lineage>
</organism>
<evidence type="ECO:0000256" key="6">
    <source>
        <dbReference type="SAM" id="Phobius"/>
    </source>
</evidence>
<dbReference type="Proteomes" id="UP001437256">
    <property type="component" value="Unassembled WGS sequence"/>
</dbReference>
<evidence type="ECO:0000313" key="7">
    <source>
        <dbReference type="EMBL" id="KAL0064840.1"/>
    </source>
</evidence>
<comment type="caution">
    <text evidence="7">The sequence shown here is derived from an EMBL/GenBank/DDBJ whole genome shotgun (WGS) entry which is preliminary data.</text>
</comment>
<dbReference type="PANTHER" id="PTHR15549:SF30">
    <property type="entry name" value="MID2 DOMAIN-CONTAINING PROTEIN"/>
    <property type="match status" value="1"/>
</dbReference>
<gene>
    <name evidence="7" type="ORF">AAF712_008237</name>
</gene>